<evidence type="ECO:0000313" key="4">
    <source>
        <dbReference type="Proteomes" id="UP000273405"/>
    </source>
</evidence>
<dbReference type="AlphaFoldDB" id="A0A3A8P268"/>
<dbReference type="Pfam" id="PF07238">
    <property type="entry name" value="PilZ"/>
    <property type="match status" value="1"/>
</dbReference>
<evidence type="ECO:0000313" key="3">
    <source>
        <dbReference type="EMBL" id="RKH46492.1"/>
    </source>
</evidence>
<sequence length="159" mass="17263">MPPGSAGDAPPGVGTRPTPWVASSDRGAICRFVTGALGWPIVTTQTTSHIDRRAFPRLHAPLYSRPARMKLGEKKQVLDVSLGGARIYSDDAQEVGSRLDLELFMPDGSSLECTARIVWLIKLPKDAVARFEVGLSFIDVPEAILARLKTVLVPDEAER</sequence>
<reference evidence="4" key="1">
    <citation type="submission" date="2018-09" db="EMBL/GenBank/DDBJ databases">
        <authorList>
            <person name="Livingstone P.G."/>
            <person name="Whitworth D.E."/>
        </authorList>
    </citation>
    <scope>NUCLEOTIDE SEQUENCE [LARGE SCALE GENOMIC DNA]</scope>
    <source>
        <strain evidence="4">CA040B</strain>
    </source>
</reference>
<dbReference type="Gene3D" id="2.40.10.220">
    <property type="entry name" value="predicted glycosyltransferase like domains"/>
    <property type="match status" value="1"/>
</dbReference>
<dbReference type="GO" id="GO:0035438">
    <property type="term" value="F:cyclic-di-GMP binding"/>
    <property type="evidence" value="ECO:0007669"/>
    <property type="project" value="InterPro"/>
</dbReference>
<keyword evidence="4" id="KW-1185">Reference proteome</keyword>
<evidence type="ECO:0000256" key="1">
    <source>
        <dbReference type="SAM" id="MobiDB-lite"/>
    </source>
</evidence>
<feature type="domain" description="PilZ" evidence="2">
    <location>
        <begin position="51"/>
        <end position="149"/>
    </location>
</feature>
<proteinExistence type="predicted"/>
<dbReference type="Proteomes" id="UP000273405">
    <property type="component" value="Unassembled WGS sequence"/>
</dbReference>
<comment type="caution">
    <text evidence="3">The sequence shown here is derived from an EMBL/GenBank/DDBJ whole genome shotgun (WGS) entry which is preliminary data.</text>
</comment>
<dbReference type="EMBL" id="RAWG01000022">
    <property type="protein sequence ID" value="RKH46492.1"/>
    <property type="molecule type" value="Genomic_DNA"/>
</dbReference>
<organism evidence="3 4">
    <name type="scientific">Corallococcus sicarius</name>
    <dbReference type="NCBI Taxonomy" id="2316726"/>
    <lineage>
        <taxon>Bacteria</taxon>
        <taxon>Pseudomonadati</taxon>
        <taxon>Myxococcota</taxon>
        <taxon>Myxococcia</taxon>
        <taxon>Myxococcales</taxon>
        <taxon>Cystobacterineae</taxon>
        <taxon>Myxococcaceae</taxon>
        <taxon>Corallococcus</taxon>
    </lineage>
</organism>
<dbReference type="SUPFAM" id="SSF141371">
    <property type="entry name" value="PilZ domain-like"/>
    <property type="match status" value="1"/>
</dbReference>
<gene>
    <name evidence="3" type="ORF">D7X12_05205</name>
</gene>
<protein>
    <submittedName>
        <fullName evidence="3">PilZ domain-containing protein</fullName>
    </submittedName>
</protein>
<dbReference type="InterPro" id="IPR009875">
    <property type="entry name" value="PilZ_domain"/>
</dbReference>
<feature type="region of interest" description="Disordered" evidence="1">
    <location>
        <begin position="1"/>
        <end position="20"/>
    </location>
</feature>
<name>A0A3A8P268_9BACT</name>
<dbReference type="OrthoDB" id="5382603at2"/>
<evidence type="ECO:0000259" key="2">
    <source>
        <dbReference type="Pfam" id="PF07238"/>
    </source>
</evidence>
<accession>A0A3A8P268</accession>